<keyword evidence="1" id="KW-0378">Hydrolase</keyword>
<evidence type="ECO:0000313" key="2">
    <source>
        <dbReference type="Proteomes" id="UP001595445"/>
    </source>
</evidence>
<keyword evidence="2" id="KW-1185">Reference proteome</keyword>
<dbReference type="SUPFAM" id="SSF53474">
    <property type="entry name" value="alpha/beta-Hydrolases"/>
    <property type="match status" value="1"/>
</dbReference>
<dbReference type="Pfam" id="PF05728">
    <property type="entry name" value="UPF0227"/>
    <property type="match status" value="1"/>
</dbReference>
<proteinExistence type="predicted"/>
<dbReference type="GO" id="GO:0016787">
    <property type="term" value="F:hydrolase activity"/>
    <property type="evidence" value="ECO:0007669"/>
    <property type="project" value="UniProtKB-KW"/>
</dbReference>
<dbReference type="Gene3D" id="3.40.50.1820">
    <property type="entry name" value="alpha/beta hydrolase"/>
    <property type="match status" value="1"/>
</dbReference>
<sequence length="195" mass="21436">MFGQSRSMGKSEGVNIFYCHGWGSHFDPGKAKIRALSRMGPVDGVTVDYTLHPQLVFETFAALLKRHPESLVVGTSLGGFFAAWLGAEFDRPFIAINPAIAPSTTLQAYVGRGVNHIGDPYELMEDCVMAYDALTFPLDGRGTVVLDMGDEILDAQATLDFIKGRLPFVAFEGGSHRFDHMAELIESRPDLFNTY</sequence>
<protein>
    <submittedName>
        <fullName evidence="1">YqiA/YcfP family alpha/beta fold hydrolase</fullName>
    </submittedName>
</protein>
<dbReference type="PANTHER" id="PTHR35602:SF3">
    <property type="entry name" value="ESTERASE YQIA"/>
    <property type="match status" value="1"/>
</dbReference>
<comment type="caution">
    <text evidence="1">The sequence shown here is derived from an EMBL/GenBank/DDBJ whole genome shotgun (WGS) entry which is preliminary data.</text>
</comment>
<dbReference type="Proteomes" id="UP001595445">
    <property type="component" value="Unassembled WGS sequence"/>
</dbReference>
<dbReference type="PANTHER" id="PTHR35602">
    <property type="entry name" value="ESTERASE YQIA-RELATED"/>
    <property type="match status" value="1"/>
</dbReference>
<accession>A0ABV7DT92</accession>
<reference evidence="2" key="1">
    <citation type="journal article" date="2019" name="Int. J. Syst. Evol. Microbiol.">
        <title>The Global Catalogue of Microorganisms (GCM) 10K type strain sequencing project: providing services to taxonomists for standard genome sequencing and annotation.</title>
        <authorList>
            <consortium name="The Broad Institute Genomics Platform"/>
            <consortium name="The Broad Institute Genome Sequencing Center for Infectious Disease"/>
            <person name="Wu L."/>
            <person name="Ma J."/>
        </authorList>
    </citation>
    <scope>NUCLEOTIDE SEQUENCE [LARGE SCALE GENOMIC DNA]</scope>
    <source>
        <strain evidence="2">KCTC 62102</strain>
    </source>
</reference>
<dbReference type="InterPro" id="IPR008886">
    <property type="entry name" value="UPF0227/Esterase_YqiA"/>
</dbReference>
<organism evidence="1 2">
    <name type="scientific">Tabrizicola soli</name>
    <dbReference type="NCBI Taxonomy" id="2185115"/>
    <lineage>
        <taxon>Bacteria</taxon>
        <taxon>Pseudomonadati</taxon>
        <taxon>Pseudomonadota</taxon>
        <taxon>Alphaproteobacteria</taxon>
        <taxon>Rhodobacterales</taxon>
        <taxon>Paracoccaceae</taxon>
        <taxon>Tabrizicola</taxon>
    </lineage>
</organism>
<dbReference type="RefSeq" id="WP_197647365.1">
    <property type="nucleotide sequence ID" value="NZ_JAEACP010000027.1"/>
</dbReference>
<gene>
    <name evidence="1" type="ORF">ACFOD6_06980</name>
</gene>
<dbReference type="InterPro" id="IPR029058">
    <property type="entry name" value="AB_hydrolase_fold"/>
</dbReference>
<evidence type="ECO:0000313" key="1">
    <source>
        <dbReference type="EMBL" id="MFC3085789.1"/>
    </source>
</evidence>
<name>A0ABV7DT92_9RHOB</name>
<dbReference type="EMBL" id="JBHRSM010000012">
    <property type="protein sequence ID" value="MFC3085789.1"/>
    <property type="molecule type" value="Genomic_DNA"/>
</dbReference>